<keyword evidence="1" id="KW-0812">Transmembrane</keyword>
<keyword evidence="1" id="KW-1133">Transmembrane helix</keyword>
<keyword evidence="1" id="KW-0472">Membrane</keyword>
<reference evidence="2" key="1">
    <citation type="submission" date="2018-01" db="EMBL/GenBank/DDBJ databases">
        <title>An insight into the sialome of Amazonian anophelines.</title>
        <authorList>
            <person name="Ribeiro J.M."/>
            <person name="Scarpassa V."/>
            <person name="Calvo E."/>
        </authorList>
    </citation>
    <scope>NUCLEOTIDE SEQUENCE</scope>
</reference>
<evidence type="ECO:0000256" key="1">
    <source>
        <dbReference type="SAM" id="Phobius"/>
    </source>
</evidence>
<accession>A0A2M4DCD7</accession>
<dbReference type="AlphaFoldDB" id="A0A2M4DCD7"/>
<proteinExistence type="predicted"/>
<name>A0A2M4DCD7_ANODA</name>
<organism evidence="2">
    <name type="scientific">Anopheles darlingi</name>
    <name type="common">Mosquito</name>
    <dbReference type="NCBI Taxonomy" id="43151"/>
    <lineage>
        <taxon>Eukaryota</taxon>
        <taxon>Metazoa</taxon>
        <taxon>Ecdysozoa</taxon>
        <taxon>Arthropoda</taxon>
        <taxon>Hexapoda</taxon>
        <taxon>Insecta</taxon>
        <taxon>Pterygota</taxon>
        <taxon>Neoptera</taxon>
        <taxon>Endopterygota</taxon>
        <taxon>Diptera</taxon>
        <taxon>Nematocera</taxon>
        <taxon>Culicoidea</taxon>
        <taxon>Culicidae</taxon>
        <taxon>Anophelinae</taxon>
        <taxon>Anopheles</taxon>
    </lineage>
</organism>
<feature type="transmembrane region" description="Helical" evidence="1">
    <location>
        <begin position="47"/>
        <end position="66"/>
    </location>
</feature>
<dbReference type="EMBL" id="GGFL01011001">
    <property type="protein sequence ID" value="MBW75179.1"/>
    <property type="molecule type" value="Transcribed_RNA"/>
</dbReference>
<sequence>MRFSCIFFFLLKTNASEALLRIYFNNHKPRIPLHTTHSPALRGGLRYFILFFRIYFLYFFMSAYAFKIIV</sequence>
<protein>
    <submittedName>
        <fullName evidence="2">Uncharacterized protein</fullName>
    </submittedName>
</protein>
<evidence type="ECO:0000313" key="2">
    <source>
        <dbReference type="EMBL" id="MBW75179.1"/>
    </source>
</evidence>